<dbReference type="Pfam" id="PF01381">
    <property type="entry name" value="HTH_3"/>
    <property type="match status" value="1"/>
</dbReference>
<dbReference type="PROSITE" id="PS50943">
    <property type="entry name" value="HTH_CROC1"/>
    <property type="match status" value="1"/>
</dbReference>
<keyword evidence="1" id="KW-0805">Transcription regulation</keyword>
<evidence type="ECO:0000313" key="6">
    <source>
        <dbReference type="EMBL" id="RNB55607.1"/>
    </source>
</evidence>
<comment type="caution">
    <text evidence="6">The sequence shown here is derived from an EMBL/GenBank/DDBJ whole genome shotgun (WGS) entry which is preliminary data.</text>
</comment>
<dbReference type="InterPro" id="IPR050807">
    <property type="entry name" value="TransReg_Diox_bact_type"/>
</dbReference>
<dbReference type="InterPro" id="IPR010982">
    <property type="entry name" value="Lambda_DNA-bd_dom_sf"/>
</dbReference>
<proteinExistence type="predicted"/>
<dbReference type="GO" id="GO:0005829">
    <property type="term" value="C:cytosol"/>
    <property type="evidence" value="ECO:0007669"/>
    <property type="project" value="TreeGrafter"/>
</dbReference>
<dbReference type="Gene3D" id="1.10.260.40">
    <property type="entry name" value="lambda repressor-like DNA-binding domains"/>
    <property type="match status" value="1"/>
</dbReference>
<protein>
    <submittedName>
        <fullName evidence="5 6">Transcriptional regulator</fullName>
    </submittedName>
</protein>
<dbReference type="GeneID" id="82809709"/>
<feature type="domain" description="HTH cro/C1-type" evidence="4">
    <location>
        <begin position="12"/>
        <end position="66"/>
    </location>
</feature>
<evidence type="ECO:0000313" key="8">
    <source>
        <dbReference type="Proteomes" id="UP000317180"/>
    </source>
</evidence>
<accession>A0A3M8AY61</accession>
<evidence type="ECO:0000256" key="2">
    <source>
        <dbReference type="ARBA" id="ARBA00023125"/>
    </source>
</evidence>
<reference evidence="5 8" key="2">
    <citation type="submission" date="2019-06" db="EMBL/GenBank/DDBJ databases">
        <title>Whole genome shotgun sequence of Brevibacillus agri NBRC 15538.</title>
        <authorList>
            <person name="Hosoyama A."/>
            <person name="Uohara A."/>
            <person name="Ohji S."/>
            <person name="Ichikawa N."/>
        </authorList>
    </citation>
    <scope>NUCLEOTIDE SEQUENCE [LARGE SCALE GENOMIC DNA]</scope>
    <source>
        <strain evidence="5 8">NBRC 15538</strain>
    </source>
</reference>
<dbReference type="GO" id="GO:0003700">
    <property type="term" value="F:DNA-binding transcription factor activity"/>
    <property type="evidence" value="ECO:0007669"/>
    <property type="project" value="TreeGrafter"/>
</dbReference>
<evidence type="ECO:0000256" key="3">
    <source>
        <dbReference type="ARBA" id="ARBA00023163"/>
    </source>
</evidence>
<evidence type="ECO:0000259" key="4">
    <source>
        <dbReference type="PROSITE" id="PS50943"/>
    </source>
</evidence>
<dbReference type="AlphaFoldDB" id="A0A3M8AY61"/>
<keyword evidence="2" id="KW-0238">DNA-binding</keyword>
<dbReference type="RefSeq" id="WP_122952869.1">
    <property type="nucleotide sequence ID" value="NZ_BJOD01000023.1"/>
</dbReference>
<sequence>MTELVKRLGNRIRFLRKEKGMSQEQLGELSGLHTNYVGQVERGEKNVTVESLEKICRGLNVSMEDLFRHIDPSPQPDELRQLVDLLTERSKHDRALALKLLKAVFEWEHEKYQ</sequence>
<dbReference type="GO" id="GO:0003677">
    <property type="term" value="F:DNA binding"/>
    <property type="evidence" value="ECO:0007669"/>
    <property type="project" value="UniProtKB-KW"/>
</dbReference>
<dbReference type="Proteomes" id="UP000317180">
    <property type="component" value="Unassembled WGS sequence"/>
</dbReference>
<dbReference type="PANTHER" id="PTHR46797">
    <property type="entry name" value="HTH-TYPE TRANSCRIPTIONAL REGULATOR"/>
    <property type="match status" value="1"/>
</dbReference>
<dbReference type="SMART" id="SM00530">
    <property type="entry name" value="HTH_XRE"/>
    <property type="match status" value="1"/>
</dbReference>
<dbReference type="CDD" id="cd00093">
    <property type="entry name" value="HTH_XRE"/>
    <property type="match status" value="1"/>
</dbReference>
<dbReference type="SUPFAM" id="SSF47413">
    <property type="entry name" value="lambda repressor-like DNA-binding domains"/>
    <property type="match status" value="1"/>
</dbReference>
<dbReference type="Proteomes" id="UP000276178">
    <property type="component" value="Unassembled WGS sequence"/>
</dbReference>
<evidence type="ECO:0000313" key="5">
    <source>
        <dbReference type="EMBL" id="GED26449.1"/>
    </source>
</evidence>
<gene>
    <name evidence="5" type="ORF">BAG01nite_25510</name>
    <name evidence="6" type="ORF">EB820_11265</name>
</gene>
<name>A0A3M8AY61_9BACL</name>
<keyword evidence="8" id="KW-1185">Reference proteome</keyword>
<keyword evidence="3" id="KW-0804">Transcription</keyword>
<dbReference type="EMBL" id="RHHN01000034">
    <property type="protein sequence ID" value="RNB55607.1"/>
    <property type="molecule type" value="Genomic_DNA"/>
</dbReference>
<dbReference type="OrthoDB" id="9814553at2"/>
<evidence type="ECO:0000256" key="1">
    <source>
        <dbReference type="ARBA" id="ARBA00023015"/>
    </source>
</evidence>
<dbReference type="EMBL" id="BJOD01000023">
    <property type="protein sequence ID" value="GED26449.1"/>
    <property type="molecule type" value="Genomic_DNA"/>
</dbReference>
<reference evidence="6 7" key="1">
    <citation type="submission" date="2018-10" db="EMBL/GenBank/DDBJ databases">
        <title>Phylogenomics of Brevibacillus.</title>
        <authorList>
            <person name="Dunlap C."/>
        </authorList>
    </citation>
    <scope>NUCLEOTIDE SEQUENCE [LARGE SCALE GENOMIC DNA]</scope>
    <source>
        <strain evidence="6 7">NRRL NRS 1219</strain>
    </source>
</reference>
<dbReference type="InterPro" id="IPR001387">
    <property type="entry name" value="Cro/C1-type_HTH"/>
</dbReference>
<evidence type="ECO:0000313" key="7">
    <source>
        <dbReference type="Proteomes" id="UP000276178"/>
    </source>
</evidence>
<organism evidence="6 7">
    <name type="scientific">Brevibacillus agri</name>
    <dbReference type="NCBI Taxonomy" id="51101"/>
    <lineage>
        <taxon>Bacteria</taxon>
        <taxon>Bacillati</taxon>
        <taxon>Bacillota</taxon>
        <taxon>Bacilli</taxon>
        <taxon>Bacillales</taxon>
        <taxon>Paenibacillaceae</taxon>
        <taxon>Brevibacillus</taxon>
    </lineage>
</organism>
<dbReference type="PANTHER" id="PTHR46797:SF23">
    <property type="entry name" value="HTH-TYPE TRANSCRIPTIONAL REGULATOR SUTR"/>
    <property type="match status" value="1"/>
</dbReference>